<feature type="region of interest" description="Disordered" evidence="1">
    <location>
        <begin position="1"/>
        <end position="24"/>
    </location>
</feature>
<gene>
    <name evidence="2" type="ORF">DL89DRAFT_109314</name>
</gene>
<evidence type="ECO:0000256" key="1">
    <source>
        <dbReference type="SAM" id="MobiDB-lite"/>
    </source>
</evidence>
<dbReference type="OrthoDB" id="5552593at2759"/>
<reference evidence="2 3" key="1">
    <citation type="submission" date="2016-07" db="EMBL/GenBank/DDBJ databases">
        <title>Pervasive Adenine N6-methylation of Active Genes in Fungi.</title>
        <authorList>
            <consortium name="DOE Joint Genome Institute"/>
            <person name="Mondo S.J."/>
            <person name="Dannebaum R.O."/>
            <person name="Kuo R.C."/>
            <person name="Labutti K."/>
            <person name="Haridas S."/>
            <person name="Kuo A."/>
            <person name="Salamov A."/>
            <person name="Ahrendt S.R."/>
            <person name="Lipzen A."/>
            <person name="Sullivan W."/>
            <person name="Andreopoulos W.B."/>
            <person name="Clum A."/>
            <person name="Lindquist E."/>
            <person name="Daum C."/>
            <person name="Ramamoorthy G.K."/>
            <person name="Gryganskyi A."/>
            <person name="Culley D."/>
            <person name="Magnuson J.K."/>
            <person name="James T.Y."/>
            <person name="O'Malley M.A."/>
            <person name="Stajich J.E."/>
            <person name="Spatafora J.W."/>
            <person name="Visel A."/>
            <person name="Grigoriev I.V."/>
        </authorList>
    </citation>
    <scope>NUCLEOTIDE SEQUENCE [LARGE SCALE GENOMIC DNA]</scope>
    <source>
        <strain evidence="2 3">ATCC 12442</strain>
    </source>
</reference>
<evidence type="ECO:0000313" key="2">
    <source>
        <dbReference type="EMBL" id="ORX72158.1"/>
    </source>
</evidence>
<sequence>MFFSKTRAAKRTNSGSSTSSRGHGALYVNSSEFINYVEKSQISGPIAAQPMGAMDITACDVICRGVPSSDEIKLLRRRVRQTASVLGARVNNSIEQSISL</sequence>
<evidence type="ECO:0000313" key="3">
    <source>
        <dbReference type="Proteomes" id="UP000193922"/>
    </source>
</evidence>
<dbReference type="RefSeq" id="XP_040745582.1">
    <property type="nucleotide sequence ID" value="XM_040883083.1"/>
</dbReference>
<accession>A0A1Y1WFR1</accession>
<proteinExistence type="predicted"/>
<dbReference type="AlphaFoldDB" id="A0A1Y1WFR1"/>
<dbReference type="EMBL" id="MCFD01000003">
    <property type="protein sequence ID" value="ORX72158.1"/>
    <property type="molecule type" value="Genomic_DNA"/>
</dbReference>
<dbReference type="Proteomes" id="UP000193922">
    <property type="component" value="Unassembled WGS sequence"/>
</dbReference>
<keyword evidence="3" id="KW-1185">Reference proteome</keyword>
<comment type="caution">
    <text evidence="2">The sequence shown here is derived from an EMBL/GenBank/DDBJ whole genome shotgun (WGS) entry which is preliminary data.</text>
</comment>
<dbReference type="GeneID" id="63799731"/>
<name>A0A1Y1WFR1_9FUNG</name>
<feature type="compositionally biased region" description="Low complexity" evidence="1">
    <location>
        <begin position="11"/>
        <end position="22"/>
    </location>
</feature>
<organism evidence="2 3">
    <name type="scientific">Linderina pennispora</name>
    <dbReference type="NCBI Taxonomy" id="61395"/>
    <lineage>
        <taxon>Eukaryota</taxon>
        <taxon>Fungi</taxon>
        <taxon>Fungi incertae sedis</taxon>
        <taxon>Zoopagomycota</taxon>
        <taxon>Kickxellomycotina</taxon>
        <taxon>Kickxellomycetes</taxon>
        <taxon>Kickxellales</taxon>
        <taxon>Kickxellaceae</taxon>
        <taxon>Linderina</taxon>
    </lineage>
</organism>
<protein>
    <submittedName>
        <fullName evidence="2">Uncharacterized protein</fullName>
    </submittedName>
</protein>